<keyword evidence="9" id="KW-0511">Multifunctional enzyme</keyword>
<feature type="active site" evidence="9">
    <location>
        <position position="128"/>
    </location>
</feature>
<dbReference type="InterPro" id="IPR004655">
    <property type="entry name" value="FabH"/>
</dbReference>
<dbReference type="InterPro" id="IPR016039">
    <property type="entry name" value="Thiolase-like"/>
</dbReference>
<sequence>MKPRITPAGRHATGGSPHARISGVGGYRPHRVVDNAEVCERIDSSDAWIRERTGIVTRRWAGPHETLTEMGTAAAGKALAAAGITADALDCVIVATFTHLWQTPAAATAIAHRLGARHAAAFDLSAGCAGFVHALSLAADTVRARGGHVLVIGAERMTDLLDVEDRSTAMIFGDGAGAVVVSPSTTQGIGPVVWGADGGQWDAVTQTAPWDAVRADPGMRWPALTQKGQQVFRWAVYEVSKAGREAVAAAGLTPGDLDAFIPHQANVRIIDGMAKRLELPDSTVIARDIVTTGNTSGASIPLAMEAVMSTEDVGSGDLALLLGFGAGLSYAATVVELP</sequence>
<comment type="subunit">
    <text evidence="9">Homodimer.</text>
</comment>
<feature type="active site" evidence="9">
    <location>
        <position position="294"/>
    </location>
</feature>
<evidence type="ECO:0000256" key="2">
    <source>
        <dbReference type="ARBA" id="ARBA00022490"/>
    </source>
</evidence>
<dbReference type="GO" id="GO:0033818">
    <property type="term" value="F:beta-ketoacyl-acyl-carrier-protein synthase III activity"/>
    <property type="evidence" value="ECO:0007669"/>
    <property type="project" value="UniProtKB-UniRule"/>
</dbReference>
<evidence type="ECO:0000256" key="5">
    <source>
        <dbReference type="ARBA" id="ARBA00022832"/>
    </source>
</evidence>
<dbReference type="PANTHER" id="PTHR34069:SF2">
    <property type="entry name" value="BETA-KETOACYL-[ACYL-CARRIER-PROTEIN] SYNTHASE III"/>
    <property type="match status" value="1"/>
</dbReference>
<dbReference type="NCBIfam" id="TIGR00747">
    <property type="entry name" value="fabH"/>
    <property type="match status" value="1"/>
</dbReference>
<evidence type="ECO:0000256" key="3">
    <source>
        <dbReference type="ARBA" id="ARBA00022516"/>
    </source>
</evidence>
<comment type="pathway">
    <text evidence="9">Lipid metabolism; fatty acid biosynthesis.</text>
</comment>
<name>A0A0F7FTL6_9ACTN</name>
<reference evidence="13" key="1">
    <citation type="submission" date="2019-08" db="EMBL/GenBank/DDBJ databases">
        <title>Complete genome sequence of a mangrove-derived Streptomyces xiamenensis.</title>
        <authorList>
            <person name="Xu J."/>
        </authorList>
    </citation>
    <scope>NUCLEOTIDE SEQUENCE</scope>
    <source>
        <strain evidence="13">318</strain>
    </source>
</reference>
<dbReference type="EC" id="2.3.1.180" evidence="9"/>
<dbReference type="GO" id="GO:0005737">
    <property type="term" value="C:cytoplasm"/>
    <property type="evidence" value="ECO:0007669"/>
    <property type="project" value="UniProtKB-SubCell"/>
</dbReference>
<keyword evidence="14" id="KW-1185">Reference proteome</keyword>
<evidence type="ECO:0000256" key="7">
    <source>
        <dbReference type="ARBA" id="ARBA00023160"/>
    </source>
</evidence>
<dbReference type="GO" id="GO:0044550">
    <property type="term" value="P:secondary metabolite biosynthetic process"/>
    <property type="evidence" value="ECO:0007669"/>
    <property type="project" value="TreeGrafter"/>
</dbReference>
<feature type="region of interest" description="ACP-binding" evidence="9">
    <location>
        <begin position="264"/>
        <end position="268"/>
    </location>
</feature>
<dbReference type="NCBIfam" id="NF006829">
    <property type="entry name" value="PRK09352.1"/>
    <property type="match status" value="1"/>
</dbReference>
<keyword evidence="3 9" id="KW-0444">Lipid biosynthesis</keyword>
<evidence type="ECO:0000256" key="6">
    <source>
        <dbReference type="ARBA" id="ARBA00023098"/>
    </source>
</evidence>
<evidence type="ECO:0000256" key="1">
    <source>
        <dbReference type="ARBA" id="ARBA00008642"/>
    </source>
</evidence>
<dbReference type="InterPro" id="IPR013747">
    <property type="entry name" value="ACP_syn_III_C"/>
</dbReference>
<evidence type="ECO:0000256" key="9">
    <source>
        <dbReference type="HAMAP-Rule" id="MF_01815"/>
    </source>
</evidence>
<dbReference type="Gene3D" id="3.40.47.10">
    <property type="match status" value="2"/>
</dbReference>
<comment type="similarity">
    <text evidence="1 9">Belongs to the thiolase-like superfamily. FabH family.</text>
</comment>
<dbReference type="RefSeq" id="WP_030725361.1">
    <property type="nucleotide sequence ID" value="NZ_CP009922.3"/>
</dbReference>
<comment type="subcellular location">
    <subcellularLocation>
        <location evidence="9">Cytoplasm</location>
    </subcellularLocation>
</comment>
<dbReference type="GO" id="GO:0004315">
    <property type="term" value="F:3-oxoacyl-[acyl-carrier-protein] synthase activity"/>
    <property type="evidence" value="ECO:0007669"/>
    <property type="project" value="InterPro"/>
</dbReference>
<organism evidence="13 14">
    <name type="scientific">Streptomyces xiamenensis</name>
    <dbReference type="NCBI Taxonomy" id="408015"/>
    <lineage>
        <taxon>Bacteria</taxon>
        <taxon>Bacillati</taxon>
        <taxon>Actinomycetota</taxon>
        <taxon>Actinomycetes</taxon>
        <taxon>Kitasatosporales</taxon>
        <taxon>Streptomycetaceae</taxon>
        <taxon>Streptomyces</taxon>
    </lineage>
</organism>
<feature type="domain" description="Beta-ketoacyl-[acyl-carrier-protein] synthase III N-terminal" evidence="12">
    <location>
        <begin position="122"/>
        <end position="198"/>
    </location>
</feature>
<proteinExistence type="inferred from homology"/>
<dbReference type="HAMAP" id="MF_01815">
    <property type="entry name" value="FabH"/>
    <property type="match status" value="1"/>
</dbReference>
<dbReference type="PANTHER" id="PTHR34069">
    <property type="entry name" value="3-OXOACYL-[ACYL-CARRIER-PROTEIN] SYNTHASE 3"/>
    <property type="match status" value="1"/>
</dbReference>
<dbReference type="UniPathway" id="UPA00094"/>
<keyword evidence="6 9" id="KW-0443">Lipid metabolism</keyword>
<keyword evidence="8 9" id="KW-0012">Acyltransferase</keyword>
<evidence type="ECO:0000256" key="10">
    <source>
        <dbReference type="SAM" id="MobiDB-lite"/>
    </source>
</evidence>
<feature type="region of interest" description="Disordered" evidence="10">
    <location>
        <begin position="1"/>
        <end position="21"/>
    </location>
</feature>
<keyword evidence="4 9" id="KW-0808">Transferase</keyword>
<keyword evidence="5 9" id="KW-0276">Fatty acid metabolism</keyword>
<comment type="function">
    <text evidence="9">Catalyzes the condensation reaction of fatty acid synthesis by the addition to an acyl acceptor of two carbons from malonyl-ACP. Catalyzes the first condensation reaction which initiates fatty acid synthesis and may therefore play a role in governing the total rate of fatty acid production. Possesses both acetoacetyl-ACP synthase and acetyl transacylase activities. Its substrate specificity determines the biosynthesis of branched-chain and/or straight-chain of fatty acids.</text>
</comment>
<dbReference type="InterPro" id="IPR013751">
    <property type="entry name" value="ACP_syn_III_N"/>
</dbReference>
<dbReference type="EMBL" id="CP009922">
    <property type="protein sequence ID" value="AKG43044.1"/>
    <property type="molecule type" value="Genomic_DNA"/>
</dbReference>
<feature type="domain" description="Beta-ketoacyl-[acyl-carrier-protein] synthase III C-terminal" evidence="11">
    <location>
        <begin position="248"/>
        <end position="336"/>
    </location>
</feature>
<dbReference type="CDD" id="cd00830">
    <property type="entry name" value="KAS_III"/>
    <property type="match status" value="1"/>
</dbReference>
<evidence type="ECO:0000313" key="14">
    <source>
        <dbReference type="Proteomes" id="UP000034034"/>
    </source>
</evidence>
<comment type="domain">
    <text evidence="9">The last Arg residue of the ACP-binding site is essential for the weak association between ACP/AcpP and FabH.</text>
</comment>
<dbReference type="Pfam" id="PF08545">
    <property type="entry name" value="ACP_syn_III"/>
    <property type="match status" value="1"/>
</dbReference>
<keyword evidence="7 9" id="KW-0275">Fatty acid biosynthesis</keyword>
<dbReference type="Proteomes" id="UP000034034">
    <property type="component" value="Chromosome"/>
</dbReference>
<gene>
    <name evidence="9" type="primary">fabH</name>
    <name evidence="13" type="ORF">SXIM_16600</name>
</gene>
<dbReference type="AlphaFoldDB" id="A0A0F7FTL6"/>
<dbReference type="STRING" id="408015.SXIM_16600"/>
<dbReference type="PATRIC" id="fig|408015.6.peg.1696"/>
<dbReference type="KEGG" id="sxi:SXIM_16600"/>
<evidence type="ECO:0000313" key="13">
    <source>
        <dbReference type="EMBL" id="AKG43044.1"/>
    </source>
</evidence>
<comment type="catalytic activity">
    <reaction evidence="9">
        <text>malonyl-[ACP] + acetyl-CoA + H(+) = 3-oxobutanoyl-[ACP] + CO2 + CoA</text>
        <dbReference type="Rhea" id="RHEA:12080"/>
        <dbReference type="Rhea" id="RHEA-COMP:9623"/>
        <dbReference type="Rhea" id="RHEA-COMP:9625"/>
        <dbReference type="ChEBI" id="CHEBI:15378"/>
        <dbReference type="ChEBI" id="CHEBI:16526"/>
        <dbReference type="ChEBI" id="CHEBI:57287"/>
        <dbReference type="ChEBI" id="CHEBI:57288"/>
        <dbReference type="ChEBI" id="CHEBI:78449"/>
        <dbReference type="ChEBI" id="CHEBI:78450"/>
        <dbReference type="EC" id="2.3.1.180"/>
    </reaction>
</comment>
<dbReference type="HOGENOM" id="CLU_039592_4_0_11"/>
<keyword evidence="2 9" id="KW-0963">Cytoplasm</keyword>
<evidence type="ECO:0000256" key="8">
    <source>
        <dbReference type="ARBA" id="ARBA00023315"/>
    </source>
</evidence>
<dbReference type="Pfam" id="PF08541">
    <property type="entry name" value="ACP_syn_III_C"/>
    <property type="match status" value="1"/>
</dbReference>
<protein>
    <recommendedName>
        <fullName evidence="9">Beta-ketoacyl-[acyl-carrier-protein] synthase III</fullName>
        <shortName evidence="9">Beta-ketoacyl-ACP synthase III</shortName>
        <shortName evidence="9">KAS III</shortName>
        <ecNumber evidence="9">2.3.1.180</ecNumber>
    </recommendedName>
    <alternativeName>
        <fullName evidence="9">3-oxoacyl-[acyl-carrier-protein] synthase 3</fullName>
    </alternativeName>
    <alternativeName>
        <fullName evidence="9">3-oxoacyl-[acyl-carrier-protein] synthase III</fullName>
    </alternativeName>
</protein>
<dbReference type="SUPFAM" id="SSF53901">
    <property type="entry name" value="Thiolase-like"/>
    <property type="match status" value="1"/>
</dbReference>
<accession>A0A0F7FTL6</accession>
<feature type="active site" evidence="9">
    <location>
        <position position="263"/>
    </location>
</feature>
<dbReference type="GO" id="GO:0006633">
    <property type="term" value="P:fatty acid biosynthetic process"/>
    <property type="evidence" value="ECO:0007669"/>
    <property type="project" value="UniProtKB-UniRule"/>
</dbReference>
<evidence type="ECO:0000256" key="4">
    <source>
        <dbReference type="ARBA" id="ARBA00022679"/>
    </source>
</evidence>
<evidence type="ECO:0000259" key="12">
    <source>
        <dbReference type="Pfam" id="PF08545"/>
    </source>
</evidence>
<evidence type="ECO:0000259" key="11">
    <source>
        <dbReference type="Pfam" id="PF08541"/>
    </source>
</evidence>